<sequence length="206" mass="22645">MKKVLVVNAHALTKNESRTLKTLDAFLETYKETNPEDEIKTVNVFDENFPEINATLLGAWGKLRSGVAFDKLSQEEQTLVSSFAASTEQFLASDKVIIANPLWNLSIPTRLKAWIDTINVAGKTFKYTANGPVGLAGDKKVLHIQSAGGVYQNQDLGSLFIKQAFSFIGVKDFTKISVDGLDQDPAHAQEILNEIIADAKKIAKTF</sequence>
<dbReference type="InterPro" id="IPR023048">
    <property type="entry name" value="NADH:quinone_OxRdtase_FMN_depd"/>
</dbReference>
<evidence type="ECO:0000256" key="6">
    <source>
        <dbReference type="HAMAP-Rule" id="MF_01216"/>
    </source>
</evidence>
<comment type="function">
    <text evidence="6">Also exhibits azoreductase activity. Catalyzes the reductive cleavage of the azo bond in aromatic azo compounds to the corresponding amines.</text>
</comment>
<dbReference type="RefSeq" id="WP_035368418.1">
    <property type="nucleotide sequence ID" value="NZ_LR215050.1"/>
</dbReference>
<gene>
    <name evidence="6 8" type="primary">azoR</name>
    <name evidence="8" type="ORF">NCTC10172_00821</name>
</gene>
<dbReference type="PANTHER" id="PTHR43741:SF7">
    <property type="entry name" value="FMN-DEPENDENT NADH:QUINONE OXIDOREDUCTASE"/>
    <property type="match status" value="1"/>
</dbReference>
<feature type="binding site" evidence="6">
    <location>
        <begin position="146"/>
        <end position="149"/>
    </location>
    <ligand>
        <name>FMN</name>
        <dbReference type="ChEBI" id="CHEBI:58210"/>
    </ligand>
</feature>
<dbReference type="KEGG" id="ahk:NCTC10172_00821"/>
<evidence type="ECO:0000256" key="1">
    <source>
        <dbReference type="ARBA" id="ARBA00022630"/>
    </source>
</evidence>
<comment type="caution">
    <text evidence="6">Lacks conserved residue(s) required for the propagation of feature annotation.</text>
</comment>
<accession>A0A449BKD5</accession>
<feature type="domain" description="Flavodoxin-like fold" evidence="7">
    <location>
        <begin position="2"/>
        <end position="201"/>
    </location>
</feature>
<dbReference type="EMBL" id="LR215050">
    <property type="protein sequence ID" value="VEU82797.1"/>
    <property type="molecule type" value="Genomic_DNA"/>
</dbReference>
<dbReference type="Pfam" id="PF02525">
    <property type="entry name" value="Flavodoxin_2"/>
    <property type="match status" value="1"/>
</dbReference>
<dbReference type="EC" id="1.6.5.-" evidence="6"/>
<dbReference type="SUPFAM" id="SSF52218">
    <property type="entry name" value="Flavoproteins"/>
    <property type="match status" value="1"/>
</dbReference>
<dbReference type="HAMAP" id="MF_01216">
    <property type="entry name" value="Azoreductase_type1"/>
    <property type="match status" value="1"/>
</dbReference>
<keyword evidence="4 6" id="KW-0520">NAD</keyword>
<comment type="catalytic activity">
    <reaction evidence="6">
        <text>2 a quinone + NADH + H(+) = 2 a 1,4-benzosemiquinone + NAD(+)</text>
        <dbReference type="Rhea" id="RHEA:65952"/>
        <dbReference type="ChEBI" id="CHEBI:15378"/>
        <dbReference type="ChEBI" id="CHEBI:57540"/>
        <dbReference type="ChEBI" id="CHEBI:57945"/>
        <dbReference type="ChEBI" id="CHEBI:132124"/>
        <dbReference type="ChEBI" id="CHEBI:134225"/>
    </reaction>
</comment>
<comment type="cofactor">
    <cofactor evidence="6">
        <name>FMN</name>
        <dbReference type="ChEBI" id="CHEBI:58210"/>
    </cofactor>
    <text evidence="6">Binds 1 FMN per subunit.</text>
</comment>
<dbReference type="STRING" id="1408416.GCA_000702765_00259"/>
<keyword evidence="3 6" id="KW-0560">Oxidoreductase</keyword>
<evidence type="ECO:0000259" key="7">
    <source>
        <dbReference type="Pfam" id="PF02525"/>
    </source>
</evidence>
<name>A0A449BKD5_9MOLU</name>
<dbReference type="AlphaFoldDB" id="A0A449BKD5"/>
<comment type="similarity">
    <text evidence="6">Belongs to the azoreductase type 1 family.</text>
</comment>
<keyword evidence="2 6" id="KW-0288">FMN</keyword>
<evidence type="ECO:0000256" key="2">
    <source>
        <dbReference type="ARBA" id="ARBA00022643"/>
    </source>
</evidence>
<dbReference type="GO" id="GO:0016652">
    <property type="term" value="F:oxidoreductase activity, acting on NAD(P)H as acceptor"/>
    <property type="evidence" value="ECO:0007669"/>
    <property type="project" value="UniProtKB-UniRule"/>
</dbReference>
<dbReference type="Proteomes" id="UP000290909">
    <property type="component" value="Chromosome"/>
</dbReference>
<protein>
    <recommendedName>
        <fullName evidence="6">FMN dependent NADH:quinone oxidoreductase</fullName>
        <ecNumber evidence="6">1.6.5.-</ecNumber>
    </recommendedName>
    <alternativeName>
        <fullName evidence="6">Azo-dye reductase</fullName>
    </alternativeName>
    <alternativeName>
        <fullName evidence="6">FMN-dependent NADH-azo compound oxidoreductase</fullName>
    </alternativeName>
    <alternativeName>
        <fullName evidence="6">FMN-dependent NADH-azoreductase</fullName>
        <ecNumber evidence="6">1.7.1.17</ecNumber>
    </alternativeName>
</protein>
<evidence type="ECO:0000313" key="9">
    <source>
        <dbReference type="Proteomes" id="UP000290909"/>
    </source>
</evidence>
<reference evidence="8 9" key="1">
    <citation type="submission" date="2019-01" db="EMBL/GenBank/DDBJ databases">
        <authorList>
            <consortium name="Pathogen Informatics"/>
        </authorList>
    </citation>
    <scope>NUCLEOTIDE SEQUENCE [LARGE SCALE GENOMIC DNA]</scope>
    <source>
        <strain evidence="8 9">NCTC10172</strain>
    </source>
</reference>
<evidence type="ECO:0000256" key="5">
    <source>
        <dbReference type="ARBA" id="ARBA00048542"/>
    </source>
</evidence>
<organism evidence="8 9">
    <name type="scientific">Acholeplasma hippikon</name>
    <dbReference type="NCBI Taxonomy" id="264636"/>
    <lineage>
        <taxon>Bacteria</taxon>
        <taxon>Bacillati</taxon>
        <taxon>Mycoplasmatota</taxon>
        <taxon>Mollicutes</taxon>
        <taxon>Acholeplasmatales</taxon>
        <taxon>Acholeplasmataceae</taxon>
        <taxon>Acholeplasma</taxon>
    </lineage>
</organism>
<dbReference type="InterPro" id="IPR050104">
    <property type="entry name" value="FMN-dep_NADH:Q_OxRdtase_AzoR1"/>
</dbReference>
<comment type="function">
    <text evidence="6">Quinone reductase that provides resistance to thiol-specific stress caused by electrophilic quinones.</text>
</comment>
<evidence type="ECO:0000256" key="3">
    <source>
        <dbReference type="ARBA" id="ARBA00023002"/>
    </source>
</evidence>
<dbReference type="InterPro" id="IPR029039">
    <property type="entry name" value="Flavoprotein-like_sf"/>
</dbReference>
<proteinExistence type="inferred from homology"/>
<dbReference type="GO" id="GO:0010181">
    <property type="term" value="F:FMN binding"/>
    <property type="evidence" value="ECO:0007669"/>
    <property type="project" value="UniProtKB-UniRule"/>
</dbReference>
<dbReference type="InterPro" id="IPR003680">
    <property type="entry name" value="Flavodoxin_fold"/>
</dbReference>
<keyword evidence="1 6" id="KW-0285">Flavoprotein</keyword>
<dbReference type="GO" id="GO:0009055">
    <property type="term" value="F:electron transfer activity"/>
    <property type="evidence" value="ECO:0007669"/>
    <property type="project" value="UniProtKB-UniRule"/>
</dbReference>
<dbReference type="EC" id="1.7.1.17" evidence="6"/>
<keyword evidence="9" id="KW-1185">Reference proteome</keyword>
<dbReference type="Gene3D" id="3.40.50.360">
    <property type="match status" value="1"/>
</dbReference>
<evidence type="ECO:0000313" key="8">
    <source>
        <dbReference type="EMBL" id="VEU82797.1"/>
    </source>
</evidence>
<comment type="subunit">
    <text evidence="6">Homodimer.</text>
</comment>
<comment type="catalytic activity">
    <reaction evidence="5">
        <text>N,N-dimethyl-1,4-phenylenediamine + anthranilate + 2 NAD(+) = 2-(4-dimethylaminophenyl)diazenylbenzoate + 2 NADH + 2 H(+)</text>
        <dbReference type="Rhea" id="RHEA:55872"/>
        <dbReference type="ChEBI" id="CHEBI:15378"/>
        <dbReference type="ChEBI" id="CHEBI:15783"/>
        <dbReference type="ChEBI" id="CHEBI:16567"/>
        <dbReference type="ChEBI" id="CHEBI:57540"/>
        <dbReference type="ChEBI" id="CHEBI:57945"/>
        <dbReference type="ChEBI" id="CHEBI:71579"/>
        <dbReference type="EC" id="1.7.1.17"/>
    </reaction>
    <physiologicalReaction direction="right-to-left" evidence="5">
        <dbReference type="Rhea" id="RHEA:55874"/>
    </physiologicalReaction>
</comment>
<evidence type="ECO:0000256" key="4">
    <source>
        <dbReference type="ARBA" id="ARBA00023027"/>
    </source>
</evidence>
<dbReference type="PANTHER" id="PTHR43741">
    <property type="entry name" value="FMN-DEPENDENT NADH-AZOREDUCTASE 1"/>
    <property type="match status" value="1"/>
</dbReference>
<dbReference type="GO" id="GO:0016655">
    <property type="term" value="F:oxidoreductase activity, acting on NAD(P)H, quinone or similar compound as acceptor"/>
    <property type="evidence" value="ECO:0007669"/>
    <property type="project" value="InterPro"/>
</dbReference>